<evidence type="ECO:0000256" key="1">
    <source>
        <dbReference type="SAM" id="MobiDB-lite"/>
    </source>
</evidence>
<organism evidence="2 3">
    <name type="scientific">Pisum sativum</name>
    <name type="common">Garden pea</name>
    <name type="synonym">Lathyrus oleraceus</name>
    <dbReference type="NCBI Taxonomy" id="3888"/>
    <lineage>
        <taxon>Eukaryota</taxon>
        <taxon>Viridiplantae</taxon>
        <taxon>Streptophyta</taxon>
        <taxon>Embryophyta</taxon>
        <taxon>Tracheophyta</taxon>
        <taxon>Spermatophyta</taxon>
        <taxon>Magnoliopsida</taxon>
        <taxon>eudicotyledons</taxon>
        <taxon>Gunneridae</taxon>
        <taxon>Pentapetalae</taxon>
        <taxon>rosids</taxon>
        <taxon>fabids</taxon>
        <taxon>Fabales</taxon>
        <taxon>Fabaceae</taxon>
        <taxon>Papilionoideae</taxon>
        <taxon>50 kb inversion clade</taxon>
        <taxon>NPAAA clade</taxon>
        <taxon>Hologalegina</taxon>
        <taxon>IRL clade</taxon>
        <taxon>Fabeae</taxon>
        <taxon>Lathyrus</taxon>
    </lineage>
</organism>
<comment type="caution">
    <text evidence="2">The sequence shown here is derived from an EMBL/GenBank/DDBJ whole genome shotgun (WGS) entry which is preliminary data.</text>
</comment>
<evidence type="ECO:0000313" key="3">
    <source>
        <dbReference type="Proteomes" id="UP001058974"/>
    </source>
</evidence>
<dbReference type="Proteomes" id="UP001058974">
    <property type="component" value="Chromosome 5"/>
</dbReference>
<name>A0A9D4WWF3_PEA</name>
<feature type="region of interest" description="Disordered" evidence="1">
    <location>
        <begin position="1"/>
        <end position="88"/>
    </location>
</feature>
<accession>A0A9D4WWF3</accession>
<dbReference type="AlphaFoldDB" id="A0A9D4WWF3"/>
<gene>
    <name evidence="2" type="ORF">KIW84_054731</name>
</gene>
<reference evidence="2 3" key="1">
    <citation type="journal article" date="2022" name="Nat. Genet.">
        <title>Improved pea reference genome and pan-genome highlight genomic features and evolutionary characteristics.</title>
        <authorList>
            <person name="Yang T."/>
            <person name="Liu R."/>
            <person name="Luo Y."/>
            <person name="Hu S."/>
            <person name="Wang D."/>
            <person name="Wang C."/>
            <person name="Pandey M.K."/>
            <person name="Ge S."/>
            <person name="Xu Q."/>
            <person name="Li N."/>
            <person name="Li G."/>
            <person name="Huang Y."/>
            <person name="Saxena R.K."/>
            <person name="Ji Y."/>
            <person name="Li M."/>
            <person name="Yan X."/>
            <person name="He Y."/>
            <person name="Liu Y."/>
            <person name="Wang X."/>
            <person name="Xiang C."/>
            <person name="Varshney R.K."/>
            <person name="Ding H."/>
            <person name="Gao S."/>
            <person name="Zong X."/>
        </authorList>
    </citation>
    <scope>NUCLEOTIDE SEQUENCE [LARGE SCALE GENOMIC DNA]</scope>
    <source>
        <strain evidence="2 3">cv. Zhongwan 6</strain>
    </source>
</reference>
<evidence type="ECO:0000313" key="2">
    <source>
        <dbReference type="EMBL" id="KAI5409023.1"/>
    </source>
</evidence>
<protein>
    <submittedName>
        <fullName evidence="2">Uncharacterized protein</fullName>
    </submittedName>
</protein>
<feature type="compositionally biased region" description="Low complexity" evidence="1">
    <location>
        <begin position="27"/>
        <end position="36"/>
    </location>
</feature>
<dbReference type="Gramene" id="Psat05G0473100-T1">
    <property type="protein sequence ID" value="KAI5409023.1"/>
    <property type="gene ID" value="KIW84_054731"/>
</dbReference>
<dbReference type="EMBL" id="JAMSHJ010000005">
    <property type="protein sequence ID" value="KAI5409023.1"/>
    <property type="molecule type" value="Genomic_DNA"/>
</dbReference>
<sequence>MPQKDKATKRATPPKTTGAPEIDLEPESSPIGPGEEVSGEELDGAVPGGDLLDGSVAGESAGVAELEGIPPEEASGGEETDGPSVTVGAATGLLTGATAAVGGGVDGD</sequence>
<keyword evidence="3" id="KW-1185">Reference proteome</keyword>
<proteinExistence type="predicted"/>
<feature type="compositionally biased region" description="Low complexity" evidence="1">
    <location>
        <begin position="10"/>
        <end position="20"/>
    </location>
</feature>